<evidence type="ECO:0000256" key="2">
    <source>
        <dbReference type="SAM" id="Phobius"/>
    </source>
</evidence>
<dbReference type="Pfam" id="PF01066">
    <property type="entry name" value="CDP-OH_P_transf"/>
    <property type="match status" value="1"/>
</dbReference>
<reference evidence="3" key="1">
    <citation type="journal article" date="2020" name="Nature">
        <title>Giant virus diversity and host interactions through global metagenomics.</title>
        <authorList>
            <person name="Schulz F."/>
            <person name="Roux S."/>
            <person name="Paez-Espino D."/>
            <person name="Jungbluth S."/>
            <person name="Walsh D.A."/>
            <person name="Denef V.J."/>
            <person name="McMahon K.D."/>
            <person name="Konstantinidis K.T."/>
            <person name="Eloe-Fadrosh E.A."/>
            <person name="Kyrpides N.C."/>
            <person name="Woyke T."/>
        </authorList>
    </citation>
    <scope>NUCLEOTIDE SEQUENCE</scope>
    <source>
        <strain evidence="3">GVMAG-S-1016713-123</strain>
    </source>
</reference>
<dbReference type="InterPro" id="IPR043130">
    <property type="entry name" value="CDP-OH_PTrfase_TM_dom"/>
</dbReference>
<dbReference type="GO" id="GO:0008654">
    <property type="term" value="P:phospholipid biosynthetic process"/>
    <property type="evidence" value="ECO:0007669"/>
    <property type="project" value="InterPro"/>
</dbReference>
<evidence type="ECO:0000313" key="3">
    <source>
        <dbReference type="EMBL" id="QHU34327.1"/>
    </source>
</evidence>
<protein>
    <recommendedName>
        <fullName evidence="4">CDP-alcohol phosphatidyltransferase</fullName>
    </recommendedName>
</protein>
<keyword evidence="1" id="KW-0808">Transferase</keyword>
<dbReference type="PROSITE" id="PS00379">
    <property type="entry name" value="CDP_ALCOHOL_P_TRANSF"/>
    <property type="match status" value="1"/>
</dbReference>
<proteinExistence type="predicted"/>
<keyword evidence="2" id="KW-0812">Transmembrane</keyword>
<evidence type="ECO:0008006" key="4">
    <source>
        <dbReference type="Google" id="ProtNLM"/>
    </source>
</evidence>
<evidence type="ECO:0000256" key="1">
    <source>
        <dbReference type="ARBA" id="ARBA00022679"/>
    </source>
</evidence>
<dbReference type="Gene3D" id="1.20.120.1760">
    <property type="match status" value="1"/>
</dbReference>
<dbReference type="GO" id="GO:0016020">
    <property type="term" value="C:membrane"/>
    <property type="evidence" value="ECO:0007669"/>
    <property type="project" value="InterPro"/>
</dbReference>
<dbReference type="AlphaFoldDB" id="A0A6C0LUN6"/>
<keyword evidence="2" id="KW-1133">Transmembrane helix</keyword>
<dbReference type="EMBL" id="MN740569">
    <property type="protein sequence ID" value="QHU34327.1"/>
    <property type="molecule type" value="Genomic_DNA"/>
</dbReference>
<sequence length="205" mass="24179">MYIVLSMRKIPQRYENPFDNVFYSLAENACPFFKDLNFTPNMITTIGNVFGLYSIYSLYHKRYVLAGMMFVARYFFDCFDGLYARKYNMVTDFGDKYDHYSDITITLTLLATLYHVNRKIFTTRVLLLFTFIAYTTLLFIFYQEQYYNKSEEGGTLSGIKKIIPEFLIAKTKEEYETNMQYIRWGGCGTFLLVIVGFVTWEGLPK</sequence>
<feature type="transmembrane region" description="Helical" evidence="2">
    <location>
        <begin position="125"/>
        <end position="142"/>
    </location>
</feature>
<dbReference type="InterPro" id="IPR048254">
    <property type="entry name" value="CDP_ALCOHOL_P_TRANSF_CS"/>
</dbReference>
<keyword evidence="2" id="KW-0472">Membrane</keyword>
<feature type="transmembrane region" description="Helical" evidence="2">
    <location>
        <begin position="181"/>
        <end position="200"/>
    </location>
</feature>
<accession>A0A6C0LUN6</accession>
<name>A0A6C0LUN6_9ZZZZ</name>
<dbReference type="InterPro" id="IPR000462">
    <property type="entry name" value="CDP-OH_P_trans"/>
</dbReference>
<dbReference type="GO" id="GO:0016780">
    <property type="term" value="F:phosphotransferase activity, for other substituted phosphate groups"/>
    <property type="evidence" value="ECO:0007669"/>
    <property type="project" value="InterPro"/>
</dbReference>
<organism evidence="3">
    <name type="scientific">viral metagenome</name>
    <dbReference type="NCBI Taxonomy" id="1070528"/>
    <lineage>
        <taxon>unclassified sequences</taxon>
        <taxon>metagenomes</taxon>
        <taxon>organismal metagenomes</taxon>
    </lineage>
</organism>
<feature type="transmembrane region" description="Helical" evidence="2">
    <location>
        <begin position="42"/>
        <end position="59"/>
    </location>
</feature>